<comment type="caution">
    <text evidence="5">The sequence shown here is derived from an EMBL/GenBank/DDBJ whole genome shotgun (WGS) entry which is preliminary data.</text>
</comment>
<dbReference type="Gene3D" id="1.10.10.60">
    <property type="entry name" value="Homeodomain-like"/>
    <property type="match status" value="1"/>
</dbReference>
<organism evidence="5 6">
    <name type="scientific">Alistipes intestinihominis</name>
    <dbReference type="NCBI Taxonomy" id="3133172"/>
    <lineage>
        <taxon>Bacteria</taxon>
        <taxon>Pseudomonadati</taxon>
        <taxon>Bacteroidota</taxon>
        <taxon>Bacteroidia</taxon>
        <taxon>Bacteroidales</taxon>
        <taxon>Rikenellaceae</taxon>
        <taxon>Alistipes</taxon>
    </lineage>
</organism>
<dbReference type="InterPro" id="IPR018060">
    <property type="entry name" value="HTH_AraC"/>
</dbReference>
<dbReference type="InterPro" id="IPR014710">
    <property type="entry name" value="RmlC-like_jellyroll"/>
</dbReference>
<dbReference type="InterPro" id="IPR009057">
    <property type="entry name" value="Homeodomain-like_sf"/>
</dbReference>
<gene>
    <name evidence="5" type="ORF">WMO46_09040</name>
</gene>
<keyword evidence="1" id="KW-0805">Transcription regulation</keyword>
<evidence type="ECO:0000313" key="5">
    <source>
        <dbReference type="EMBL" id="MEQ2545089.1"/>
    </source>
</evidence>
<evidence type="ECO:0000256" key="3">
    <source>
        <dbReference type="ARBA" id="ARBA00023163"/>
    </source>
</evidence>
<dbReference type="SUPFAM" id="SSF51215">
    <property type="entry name" value="Regulatory protein AraC"/>
    <property type="match status" value="1"/>
</dbReference>
<evidence type="ECO:0000259" key="4">
    <source>
        <dbReference type="PROSITE" id="PS01124"/>
    </source>
</evidence>
<dbReference type="InterPro" id="IPR020449">
    <property type="entry name" value="Tscrpt_reg_AraC-type_HTH"/>
</dbReference>
<dbReference type="Gene3D" id="2.60.120.10">
    <property type="entry name" value="Jelly Rolls"/>
    <property type="match status" value="1"/>
</dbReference>
<dbReference type="InterPro" id="IPR037923">
    <property type="entry name" value="HTH-like"/>
</dbReference>
<feature type="domain" description="HTH araC/xylS-type" evidence="4">
    <location>
        <begin position="179"/>
        <end position="281"/>
    </location>
</feature>
<dbReference type="Pfam" id="PF12833">
    <property type="entry name" value="HTH_18"/>
    <property type="match status" value="1"/>
</dbReference>
<keyword evidence="6" id="KW-1185">Reference proteome</keyword>
<dbReference type="PANTHER" id="PTHR43280:SF28">
    <property type="entry name" value="HTH-TYPE TRANSCRIPTIONAL ACTIVATOR RHAS"/>
    <property type="match status" value="1"/>
</dbReference>
<evidence type="ECO:0000313" key="6">
    <source>
        <dbReference type="Proteomes" id="UP001460202"/>
    </source>
</evidence>
<proteinExistence type="predicted"/>
<name>A0ABV1GXE7_9BACT</name>
<evidence type="ECO:0000256" key="2">
    <source>
        <dbReference type="ARBA" id="ARBA00023125"/>
    </source>
</evidence>
<keyword evidence="3" id="KW-0804">Transcription</keyword>
<dbReference type="PRINTS" id="PR00032">
    <property type="entry name" value="HTHARAC"/>
</dbReference>
<keyword evidence="2" id="KW-0238">DNA-binding</keyword>
<protein>
    <submittedName>
        <fullName evidence="5">Helix-turn-helix transcriptional regulator</fullName>
    </submittedName>
</protein>
<sequence length="284" mass="31715">MNPESASIPLHKAAQRSDFGIFVKEIASRSAGEPVGYAHRDDFYVFGLVTGGSCRVGIDFREYSLSEGDVVAVRPGQVHRVADAGDAEALLLFADAALVDPPNKQVLAEYALCPAPCRTAGAQRDELERLFAMILRRMDSLENDDSKRIVRYLSDALMGMVTEILRSAVGRLPGNRRHVEIVLAFRELLARDGRIVRNPAHYAAALHISPVYLNEVVKNVTGESVGRYIRNEIVLRAKRMLVYTTRNIGEIACELGFDDYAYFTRLFTKQTGMNPTAYRKKYLE</sequence>
<dbReference type="PROSITE" id="PS01124">
    <property type="entry name" value="HTH_ARAC_FAMILY_2"/>
    <property type="match status" value="1"/>
</dbReference>
<dbReference type="SUPFAM" id="SSF46689">
    <property type="entry name" value="Homeodomain-like"/>
    <property type="match status" value="1"/>
</dbReference>
<accession>A0ABV1GXE7</accession>
<dbReference type="RefSeq" id="WP_019151152.1">
    <property type="nucleotide sequence ID" value="NZ_JBBMFL010000009.1"/>
</dbReference>
<dbReference type="Proteomes" id="UP001460202">
    <property type="component" value="Unassembled WGS sequence"/>
</dbReference>
<dbReference type="PANTHER" id="PTHR43280">
    <property type="entry name" value="ARAC-FAMILY TRANSCRIPTIONAL REGULATOR"/>
    <property type="match status" value="1"/>
</dbReference>
<reference evidence="5 6" key="1">
    <citation type="submission" date="2024-03" db="EMBL/GenBank/DDBJ databases">
        <title>Human intestinal bacterial collection.</title>
        <authorList>
            <person name="Pauvert C."/>
            <person name="Hitch T.C.A."/>
            <person name="Clavel T."/>
        </authorList>
    </citation>
    <scope>NUCLEOTIDE SEQUENCE [LARGE SCALE GENOMIC DNA]</scope>
    <source>
        <strain evidence="5 6">CLA-KB-H122</strain>
    </source>
</reference>
<dbReference type="SMART" id="SM00342">
    <property type="entry name" value="HTH_ARAC"/>
    <property type="match status" value="1"/>
</dbReference>
<dbReference type="EMBL" id="JBBMFL010000009">
    <property type="protein sequence ID" value="MEQ2545089.1"/>
    <property type="molecule type" value="Genomic_DNA"/>
</dbReference>
<dbReference type="Pfam" id="PF02311">
    <property type="entry name" value="AraC_binding"/>
    <property type="match status" value="1"/>
</dbReference>
<evidence type="ECO:0000256" key="1">
    <source>
        <dbReference type="ARBA" id="ARBA00023015"/>
    </source>
</evidence>
<dbReference type="InterPro" id="IPR003313">
    <property type="entry name" value="AraC-bd"/>
</dbReference>